<evidence type="ECO:0000313" key="1">
    <source>
        <dbReference type="EMBL" id="CAK5091218.1"/>
    </source>
</evidence>
<name>A0ACB1AJ03_MELEN</name>
<protein>
    <submittedName>
        <fullName evidence="1">Uncharacterized protein</fullName>
    </submittedName>
</protein>
<dbReference type="Proteomes" id="UP001497535">
    <property type="component" value="Unassembled WGS sequence"/>
</dbReference>
<dbReference type="EMBL" id="CAVMJV010000087">
    <property type="protein sequence ID" value="CAK5091218.1"/>
    <property type="molecule type" value="Genomic_DNA"/>
</dbReference>
<accession>A0ACB1AJ03</accession>
<organism evidence="1 2">
    <name type="scientific">Meloidogyne enterolobii</name>
    <name type="common">Root-knot nematode worm</name>
    <name type="synonym">Meloidogyne mayaguensis</name>
    <dbReference type="NCBI Taxonomy" id="390850"/>
    <lineage>
        <taxon>Eukaryota</taxon>
        <taxon>Metazoa</taxon>
        <taxon>Ecdysozoa</taxon>
        <taxon>Nematoda</taxon>
        <taxon>Chromadorea</taxon>
        <taxon>Rhabditida</taxon>
        <taxon>Tylenchina</taxon>
        <taxon>Tylenchomorpha</taxon>
        <taxon>Tylenchoidea</taxon>
        <taxon>Meloidogynidae</taxon>
        <taxon>Meloidogyninae</taxon>
        <taxon>Meloidogyne</taxon>
    </lineage>
</organism>
<evidence type="ECO:0000313" key="2">
    <source>
        <dbReference type="Proteomes" id="UP001497535"/>
    </source>
</evidence>
<comment type="caution">
    <text evidence="1">The sequence shown here is derived from an EMBL/GenBank/DDBJ whole genome shotgun (WGS) entry which is preliminary data.</text>
</comment>
<sequence length="122" mass="13106">MEECAEEMYGNFRKLFQIIFNYLRMTERNVCGVLCTDINGALFVAKGTLASPDCAGVISQLANRAASQEPSLRSLAVLLSVPSNSPTASSASLTKNKSVANQESKLLIRSNGVITIAIHLSK</sequence>
<proteinExistence type="predicted"/>
<reference evidence="1" key="1">
    <citation type="submission" date="2023-11" db="EMBL/GenBank/DDBJ databases">
        <authorList>
            <person name="Poullet M."/>
        </authorList>
    </citation>
    <scope>NUCLEOTIDE SEQUENCE</scope>
    <source>
        <strain evidence="1">E1834</strain>
    </source>
</reference>
<gene>
    <name evidence="1" type="ORF">MENTE1834_LOCUS39043</name>
</gene>
<keyword evidence="2" id="KW-1185">Reference proteome</keyword>